<dbReference type="RefSeq" id="WP_211937783.1">
    <property type="nucleotide sequence ID" value="NZ_CP073078.1"/>
</dbReference>
<sequence length="210" mass="22139">MAAPALAAQPASQPAAQAPAEDDDGVPPSAPKDDYRFVAWCYGALDEYLQIYDQVKPDLKAIDKMFGSPVKEDEPYHDDVAEDRKALKRFGQAIEAAEKASLHPISPQGAAAMQSGRDIWSAAKLQPSRKLADAWLFWGLPNRCDIVAKQLKVRATLMGQAFAIEAPKADAAPAADPPPASAAPASEPPAAPDAPPAPSVTEPGPLKGPQ</sequence>
<dbReference type="Proteomes" id="UP000676409">
    <property type="component" value="Chromosome"/>
</dbReference>
<evidence type="ECO:0000256" key="1">
    <source>
        <dbReference type="SAM" id="MobiDB-lite"/>
    </source>
</evidence>
<protein>
    <submittedName>
        <fullName evidence="2">Uncharacterized protein</fullName>
    </submittedName>
</protein>
<feature type="compositionally biased region" description="Pro residues" evidence="1">
    <location>
        <begin position="175"/>
        <end position="198"/>
    </location>
</feature>
<dbReference type="EMBL" id="CP073078">
    <property type="protein sequence ID" value="QUD87733.1"/>
    <property type="molecule type" value="Genomic_DNA"/>
</dbReference>
<evidence type="ECO:0000313" key="2">
    <source>
        <dbReference type="EMBL" id="QUD87733.1"/>
    </source>
</evidence>
<feature type="region of interest" description="Disordered" evidence="1">
    <location>
        <begin position="169"/>
        <end position="210"/>
    </location>
</feature>
<name>A0A975FYD0_9CAUL</name>
<feature type="compositionally biased region" description="Low complexity" evidence="1">
    <location>
        <begin position="1"/>
        <end position="19"/>
    </location>
</feature>
<dbReference type="KEGG" id="caul:KCG34_22240"/>
<organism evidence="2 3">
    <name type="scientific">Phenylobacterium montanum</name>
    <dbReference type="NCBI Taxonomy" id="2823693"/>
    <lineage>
        <taxon>Bacteria</taxon>
        <taxon>Pseudomonadati</taxon>
        <taxon>Pseudomonadota</taxon>
        <taxon>Alphaproteobacteria</taxon>
        <taxon>Caulobacterales</taxon>
        <taxon>Caulobacteraceae</taxon>
        <taxon>Phenylobacterium</taxon>
    </lineage>
</organism>
<evidence type="ECO:0000313" key="3">
    <source>
        <dbReference type="Proteomes" id="UP000676409"/>
    </source>
</evidence>
<keyword evidence="3" id="KW-1185">Reference proteome</keyword>
<gene>
    <name evidence="2" type="ORF">KCG34_22240</name>
</gene>
<accession>A0A975FYD0</accession>
<feature type="region of interest" description="Disordered" evidence="1">
    <location>
        <begin position="1"/>
        <end position="31"/>
    </location>
</feature>
<proteinExistence type="predicted"/>
<reference evidence="2" key="1">
    <citation type="submission" date="2021-04" db="EMBL/GenBank/DDBJ databases">
        <title>The complete genome sequence of Caulobacter sp. S6.</title>
        <authorList>
            <person name="Tang Y."/>
            <person name="Ouyang W."/>
            <person name="Liu Q."/>
            <person name="Huang B."/>
            <person name="Guo Z."/>
            <person name="Lei P."/>
        </authorList>
    </citation>
    <scope>NUCLEOTIDE SEQUENCE</scope>
    <source>
        <strain evidence="2">S6</strain>
    </source>
</reference>
<dbReference type="AlphaFoldDB" id="A0A975FYD0"/>